<dbReference type="InterPro" id="IPR001611">
    <property type="entry name" value="Leu-rich_rpt"/>
</dbReference>
<keyword evidence="5" id="KW-0547">Nucleotide-binding</keyword>
<dbReference type="GO" id="GO:0004674">
    <property type="term" value="F:protein serine/threonine kinase activity"/>
    <property type="evidence" value="ECO:0007669"/>
    <property type="project" value="UniProtKB-EC"/>
</dbReference>
<keyword evidence="8" id="KW-0472">Membrane</keyword>
<feature type="domain" description="Malectin" evidence="9">
    <location>
        <begin position="207"/>
        <end position="384"/>
    </location>
</feature>
<name>A0A4Y7I8G3_PAPSO</name>
<dbReference type="InterPro" id="IPR051824">
    <property type="entry name" value="LRR_Rcpt-Like_S/T_Kinase"/>
</dbReference>
<keyword evidence="8" id="KW-0812">Transmembrane</keyword>
<evidence type="ECO:0000256" key="5">
    <source>
        <dbReference type="ARBA" id="ARBA00022741"/>
    </source>
</evidence>
<keyword evidence="3" id="KW-0808">Transferase</keyword>
<dbReference type="Gene3D" id="2.60.120.430">
    <property type="entry name" value="Galactose-binding lectin"/>
    <property type="match status" value="1"/>
</dbReference>
<organism evidence="10 11">
    <name type="scientific">Papaver somniferum</name>
    <name type="common">Opium poppy</name>
    <dbReference type="NCBI Taxonomy" id="3469"/>
    <lineage>
        <taxon>Eukaryota</taxon>
        <taxon>Viridiplantae</taxon>
        <taxon>Streptophyta</taxon>
        <taxon>Embryophyta</taxon>
        <taxon>Tracheophyta</taxon>
        <taxon>Spermatophyta</taxon>
        <taxon>Magnoliopsida</taxon>
        <taxon>Ranunculales</taxon>
        <taxon>Papaveraceae</taxon>
        <taxon>Papaveroideae</taxon>
        <taxon>Papaver</taxon>
    </lineage>
</organism>
<dbReference type="InterPro" id="IPR032675">
    <property type="entry name" value="LRR_dom_sf"/>
</dbReference>
<evidence type="ECO:0000256" key="2">
    <source>
        <dbReference type="ARBA" id="ARBA00022553"/>
    </source>
</evidence>
<dbReference type="GO" id="GO:0005886">
    <property type="term" value="C:plasma membrane"/>
    <property type="evidence" value="ECO:0007669"/>
    <property type="project" value="TreeGrafter"/>
</dbReference>
<evidence type="ECO:0000256" key="7">
    <source>
        <dbReference type="ARBA" id="ARBA00023180"/>
    </source>
</evidence>
<dbReference type="Gramene" id="RZC43788">
    <property type="protein sequence ID" value="RZC43788"/>
    <property type="gene ID" value="C5167_036736"/>
</dbReference>
<evidence type="ECO:0000313" key="11">
    <source>
        <dbReference type="Proteomes" id="UP000316621"/>
    </source>
</evidence>
<dbReference type="InterPro" id="IPR021720">
    <property type="entry name" value="Malectin_dom"/>
</dbReference>
<dbReference type="GO" id="GO:0005524">
    <property type="term" value="F:ATP binding"/>
    <property type="evidence" value="ECO:0007669"/>
    <property type="project" value="UniProtKB-KW"/>
</dbReference>
<keyword evidence="8" id="KW-1133">Transmembrane helix</keyword>
<evidence type="ECO:0000256" key="8">
    <source>
        <dbReference type="SAM" id="Phobius"/>
    </source>
</evidence>
<dbReference type="AlphaFoldDB" id="A0A4Y7I8G3"/>
<dbReference type="EC" id="2.7.11.1" evidence="1"/>
<evidence type="ECO:0000256" key="4">
    <source>
        <dbReference type="ARBA" id="ARBA00022729"/>
    </source>
</evidence>
<keyword evidence="7" id="KW-0325">Glycoprotein</keyword>
<dbReference type="Gene3D" id="3.30.200.20">
    <property type="entry name" value="Phosphorylase Kinase, domain 1"/>
    <property type="match status" value="1"/>
</dbReference>
<proteinExistence type="predicted"/>
<dbReference type="Gene3D" id="3.80.10.10">
    <property type="entry name" value="Ribonuclease Inhibitor"/>
    <property type="match status" value="1"/>
</dbReference>
<keyword evidence="4" id="KW-0732">Signal</keyword>
<dbReference type="OMA" id="ELWTLHY"/>
<protein>
    <recommendedName>
        <fullName evidence="1">non-specific serine/threonine protein kinase</fullName>
        <ecNumber evidence="1">2.7.11.1</ecNumber>
    </recommendedName>
</protein>
<dbReference type="PANTHER" id="PTHR48006">
    <property type="entry name" value="LEUCINE-RICH REPEAT-CONTAINING PROTEIN DDB_G0281931-RELATED"/>
    <property type="match status" value="1"/>
</dbReference>
<dbReference type="PANTHER" id="PTHR48006:SF34">
    <property type="entry name" value="OS08G0203700 PROTEIN"/>
    <property type="match status" value="1"/>
</dbReference>
<dbReference type="Pfam" id="PF11721">
    <property type="entry name" value="Malectin"/>
    <property type="match status" value="1"/>
</dbReference>
<evidence type="ECO:0000256" key="3">
    <source>
        <dbReference type="ARBA" id="ARBA00022679"/>
    </source>
</evidence>
<dbReference type="SUPFAM" id="SSF52058">
    <property type="entry name" value="L domain-like"/>
    <property type="match status" value="1"/>
</dbReference>
<evidence type="ECO:0000313" key="10">
    <source>
        <dbReference type="EMBL" id="RZC43788.1"/>
    </source>
</evidence>
<evidence type="ECO:0000256" key="1">
    <source>
        <dbReference type="ARBA" id="ARBA00012513"/>
    </source>
</evidence>
<keyword evidence="11" id="KW-1185">Reference proteome</keyword>
<evidence type="ECO:0000256" key="6">
    <source>
        <dbReference type="ARBA" id="ARBA00022840"/>
    </source>
</evidence>
<keyword evidence="6" id="KW-0067">ATP-binding</keyword>
<evidence type="ECO:0000259" key="9">
    <source>
        <dbReference type="Pfam" id="PF11721"/>
    </source>
</evidence>
<feature type="transmembrane region" description="Helical" evidence="8">
    <location>
        <begin position="405"/>
        <end position="427"/>
    </location>
</feature>
<dbReference type="FunFam" id="3.80.10.10:FF:000298">
    <property type="entry name" value="Putative LRR receptor-like serine/threonine-protein kinase"/>
    <property type="match status" value="1"/>
</dbReference>
<keyword evidence="2" id="KW-0597">Phosphoprotein</keyword>
<accession>A0A4Y7I8G3</accession>
<reference evidence="10 11" key="1">
    <citation type="journal article" date="2018" name="Science">
        <title>The opium poppy genome and morphinan production.</title>
        <authorList>
            <person name="Guo L."/>
            <person name="Winzer T."/>
            <person name="Yang X."/>
            <person name="Li Y."/>
            <person name="Ning Z."/>
            <person name="He Z."/>
            <person name="Teodor R."/>
            <person name="Lu Y."/>
            <person name="Bowser T.A."/>
            <person name="Graham I.A."/>
            <person name="Ye K."/>
        </authorList>
    </citation>
    <scope>NUCLEOTIDE SEQUENCE [LARGE SCALE GENOMIC DNA]</scope>
    <source>
        <strain evidence="11">cv. HN1</strain>
        <tissue evidence="10">Leaves</tissue>
    </source>
</reference>
<dbReference type="FunFam" id="2.60.120.430:FF:000002">
    <property type="entry name" value="Leucine-rich repeat receptor-like protein kinase"/>
    <property type="match status" value="1"/>
</dbReference>
<sequence>MKTVWASDNAFTGKIPDFIGNWSKLTSLRFQGNSFEGPIPPSLSNLTLLTDLRISDLSNISSSLDFIKGMKKLTVLVLRNNLISGGIPSNVGEYGELQRLDLSFNNLTGRIPAALFNLSSLSNLFLGNNSLSGILPPQKSSSLRTVDLSYNQLSGSFPSWVTQQNTSLNLVANNFPDDILRNSVPASGLNCLQRNFSCNRDPPRYSSFAIKCGGSNMRSSDGIDFEADNATLGAASFNLTNTRRWAVSNVGLFAEREGAQYTLNTLSQITGTLDSELFQTSRISGGSLRYYGLGLENGPYNVNLRFAETDYKDPSTLTWESLGRRVFDIYLQGNRLVKDFDIRKEAGGASNRAVEKNYKVQVSQNYLEIHLFWAGKGTCCIPKQDFQPTVSNLPPAAPKKSKTGLIVGIVVSVAVLSLIAIFAVFYCRRKRSDIDEEEELKNATDDFNSANKLGEGGFGSVYKVIN</sequence>
<dbReference type="STRING" id="3469.A0A4Y7I8G3"/>
<dbReference type="Proteomes" id="UP000316621">
    <property type="component" value="Chromosome 1"/>
</dbReference>
<gene>
    <name evidence="10" type="ORF">C5167_036736</name>
</gene>
<dbReference type="EMBL" id="CM010715">
    <property type="protein sequence ID" value="RZC43788.1"/>
    <property type="molecule type" value="Genomic_DNA"/>
</dbReference>
<dbReference type="Pfam" id="PF00560">
    <property type="entry name" value="LRR_1"/>
    <property type="match status" value="4"/>
</dbReference>